<evidence type="ECO:0000259" key="12">
    <source>
        <dbReference type="Pfam" id="PF23598"/>
    </source>
</evidence>
<dbReference type="SUPFAM" id="SSF52058">
    <property type="entry name" value="L domain-like"/>
    <property type="match status" value="2"/>
</dbReference>
<feature type="domain" description="Disease resistance R13L4/SHOC-2-like LRR" evidence="12">
    <location>
        <begin position="97"/>
        <end position="210"/>
    </location>
</feature>
<dbReference type="FunFam" id="3.80.10.10:FF:000356">
    <property type="entry name" value="LRR receptor-like serine/threonine-protein kinase"/>
    <property type="match status" value="1"/>
</dbReference>
<evidence type="ECO:0000256" key="4">
    <source>
        <dbReference type="ARBA" id="ARBA00022692"/>
    </source>
</evidence>
<dbReference type="GO" id="GO:0005886">
    <property type="term" value="C:plasma membrane"/>
    <property type="evidence" value="ECO:0007669"/>
    <property type="project" value="UniProtKB-SubCell"/>
</dbReference>
<dbReference type="PRINTS" id="PR00019">
    <property type="entry name" value="LEURICHRPT"/>
</dbReference>
<evidence type="ECO:0000313" key="13">
    <source>
        <dbReference type="EMBL" id="KAI7756523.1"/>
    </source>
</evidence>
<dbReference type="InterPro" id="IPR003591">
    <property type="entry name" value="Leu-rich_rpt_typical-subtyp"/>
</dbReference>
<evidence type="ECO:0000256" key="8">
    <source>
        <dbReference type="ARBA" id="ARBA00023136"/>
    </source>
</evidence>
<dbReference type="AlphaFoldDB" id="A0AAD5GYS7"/>
<evidence type="ECO:0000259" key="11">
    <source>
        <dbReference type="Pfam" id="PF08263"/>
    </source>
</evidence>
<dbReference type="EMBL" id="JAMZMK010000356">
    <property type="protein sequence ID" value="KAI7756523.1"/>
    <property type="molecule type" value="Genomic_DNA"/>
</dbReference>
<dbReference type="SMART" id="SM00365">
    <property type="entry name" value="LRR_SD22"/>
    <property type="match status" value="4"/>
</dbReference>
<keyword evidence="7 10" id="KW-1133">Transmembrane helix</keyword>
<reference evidence="13" key="1">
    <citation type="submission" date="2022-06" db="EMBL/GenBank/DDBJ databases">
        <title>Uncovering the hologenomic basis of an extraordinary plant invasion.</title>
        <authorList>
            <person name="Bieker V.C."/>
            <person name="Martin M.D."/>
            <person name="Gilbert T."/>
            <person name="Hodgins K."/>
            <person name="Battlay P."/>
            <person name="Petersen B."/>
            <person name="Wilson J."/>
        </authorList>
    </citation>
    <scope>NUCLEOTIDE SEQUENCE</scope>
    <source>
        <strain evidence="13">AA19_3_7</strain>
        <tissue evidence="13">Leaf</tissue>
    </source>
</reference>
<keyword evidence="5" id="KW-0732">Signal</keyword>
<sequence>IYLNSYTLSIYQILTMSIPVSLLLCMLFMSAGLGSSCIYKERQALLDVQASLIDFYGSLDGWGGKEENSTDCCKWMRVTCNNHTGHWWWFHSGSIPHQLANLSNLQHLDLSVNSLSGSIPHQLANLSNLQYLDLSGNSLSGSIPHQLANLSNLQYLYLSNNSLSGSIPSFFGDLTSLKLLDLSNNGLSGNVPNTLGRLSNLDRLDLSHNSLNGSIPNFIGSPLLWYLDMSSNQLHGNVPKSLGQLSKLQELNLRNNSLNGSIPNFIGSLPLSFLDMSSNQLHGNVPNSLGQLSQLVYLNLSSNSLEGVISEVHFLNLTSLRTLDLLTLPWGNPFYLRNNKITIVQAGTYVSNMDSNSTKLPILEFLGHPGMDLSNNHFEGGVPSLPSKLAALNLSGNKFSGTISFLCNFDGTLTLLDVSNNLLSGSLPDCWMKFQEKLVVLNLSNNNISGEIPSSLGTLSNLEALYLRKNAFVGEVPMSLRNCTRLKFVDLGENKLSGVIPEWIGEELS</sequence>
<dbReference type="Proteomes" id="UP001206925">
    <property type="component" value="Unassembled WGS sequence"/>
</dbReference>
<evidence type="ECO:0000256" key="9">
    <source>
        <dbReference type="ARBA" id="ARBA00023180"/>
    </source>
</evidence>
<keyword evidence="9" id="KW-0325">Glycoprotein</keyword>
<dbReference type="GO" id="GO:0006952">
    <property type="term" value="P:defense response"/>
    <property type="evidence" value="ECO:0007669"/>
    <property type="project" value="UniProtKB-ARBA"/>
</dbReference>
<keyword evidence="2" id="KW-1003">Cell membrane</keyword>
<dbReference type="PANTHER" id="PTHR48065:SF11">
    <property type="entry name" value="OS11G0213300 PROTEIN"/>
    <property type="match status" value="1"/>
</dbReference>
<evidence type="ECO:0008006" key="15">
    <source>
        <dbReference type="Google" id="ProtNLM"/>
    </source>
</evidence>
<accession>A0AAD5GYS7</accession>
<dbReference type="InterPro" id="IPR001611">
    <property type="entry name" value="Leu-rich_rpt"/>
</dbReference>
<dbReference type="Pfam" id="PF08263">
    <property type="entry name" value="LRRNT_2"/>
    <property type="match status" value="1"/>
</dbReference>
<evidence type="ECO:0000256" key="1">
    <source>
        <dbReference type="ARBA" id="ARBA00004251"/>
    </source>
</evidence>
<feature type="transmembrane region" description="Helical" evidence="10">
    <location>
        <begin position="12"/>
        <end position="33"/>
    </location>
</feature>
<keyword evidence="14" id="KW-1185">Reference proteome</keyword>
<dbReference type="PROSITE" id="PS51450">
    <property type="entry name" value="LRR"/>
    <property type="match status" value="4"/>
</dbReference>
<keyword evidence="4 10" id="KW-0812">Transmembrane</keyword>
<evidence type="ECO:0000256" key="6">
    <source>
        <dbReference type="ARBA" id="ARBA00022737"/>
    </source>
</evidence>
<evidence type="ECO:0000256" key="5">
    <source>
        <dbReference type="ARBA" id="ARBA00022729"/>
    </source>
</evidence>
<evidence type="ECO:0000256" key="3">
    <source>
        <dbReference type="ARBA" id="ARBA00022614"/>
    </source>
</evidence>
<dbReference type="PANTHER" id="PTHR48065">
    <property type="entry name" value="OS10G0469600 PROTEIN"/>
    <property type="match status" value="1"/>
</dbReference>
<dbReference type="InterPro" id="IPR055414">
    <property type="entry name" value="LRR_R13L4/SHOC2-like"/>
</dbReference>
<dbReference type="InterPro" id="IPR013210">
    <property type="entry name" value="LRR_N_plant-typ"/>
</dbReference>
<dbReference type="FunFam" id="3.80.10.10:FF:000095">
    <property type="entry name" value="LRR receptor-like serine/threonine-protein kinase GSO1"/>
    <property type="match status" value="1"/>
</dbReference>
<organism evidence="13 14">
    <name type="scientific">Ambrosia artemisiifolia</name>
    <name type="common">Common ragweed</name>
    <dbReference type="NCBI Taxonomy" id="4212"/>
    <lineage>
        <taxon>Eukaryota</taxon>
        <taxon>Viridiplantae</taxon>
        <taxon>Streptophyta</taxon>
        <taxon>Embryophyta</taxon>
        <taxon>Tracheophyta</taxon>
        <taxon>Spermatophyta</taxon>
        <taxon>Magnoliopsida</taxon>
        <taxon>eudicotyledons</taxon>
        <taxon>Gunneridae</taxon>
        <taxon>Pentapetalae</taxon>
        <taxon>asterids</taxon>
        <taxon>campanulids</taxon>
        <taxon>Asterales</taxon>
        <taxon>Asteraceae</taxon>
        <taxon>Asteroideae</taxon>
        <taxon>Heliantheae alliance</taxon>
        <taxon>Heliantheae</taxon>
        <taxon>Ambrosia</taxon>
    </lineage>
</organism>
<protein>
    <recommendedName>
        <fullName evidence="15">Leucine-rich repeat-containing N-terminal plant-type domain-containing protein</fullName>
    </recommendedName>
</protein>
<dbReference type="Pfam" id="PF00560">
    <property type="entry name" value="LRR_1"/>
    <property type="match status" value="4"/>
</dbReference>
<gene>
    <name evidence="13" type="ORF">M8C21_005613</name>
</gene>
<evidence type="ECO:0000256" key="2">
    <source>
        <dbReference type="ARBA" id="ARBA00022475"/>
    </source>
</evidence>
<comment type="subcellular location">
    <subcellularLocation>
        <location evidence="1">Cell membrane</location>
        <topology evidence="1">Single-pass type I membrane protein</topology>
    </subcellularLocation>
</comment>
<dbReference type="GO" id="GO:0051707">
    <property type="term" value="P:response to other organism"/>
    <property type="evidence" value="ECO:0007669"/>
    <property type="project" value="UniProtKB-ARBA"/>
</dbReference>
<keyword evidence="3" id="KW-0433">Leucine-rich repeat</keyword>
<dbReference type="Gene3D" id="3.80.10.10">
    <property type="entry name" value="Ribonuclease Inhibitor"/>
    <property type="match status" value="5"/>
</dbReference>
<proteinExistence type="predicted"/>
<name>A0AAD5GYS7_AMBAR</name>
<keyword evidence="8 10" id="KW-0472">Membrane</keyword>
<dbReference type="InterPro" id="IPR032675">
    <property type="entry name" value="LRR_dom_sf"/>
</dbReference>
<dbReference type="SMART" id="SM00369">
    <property type="entry name" value="LRR_TYP"/>
    <property type="match status" value="8"/>
</dbReference>
<feature type="non-terminal residue" evidence="13">
    <location>
        <position position="509"/>
    </location>
</feature>
<evidence type="ECO:0000256" key="10">
    <source>
        <dbReference type="SAM" id="Phobius"/>
    </source>
</evidence>
<dbReference type="Pfam" id="PF13855">
    <property type="entry name" value="LRR_8"/>
    <property type="match status" value="1"/>
</dbReference>
<keyword evidence="6" id="KW-0677">Repeat</keyword>
<feature type="domain" description="Leucine-rich repeat-containing N-terminal plant-type" evidence="11">
    <location>
        <begin position="40"/>
        <end position="81"/>
    </location>
</feature>
<evidence type="ECO:0000256" key="7">
    <source>
        <dbReference type="ARBA" id="ARBA00022989"/>
    </source>
</evidence>
<feature type="non-terminal residue" evidence="13">
    <location>
        <position position="1"/>
    </location>
</feature>
<dbReference type="Pfam" id="PF23598">
    <property type="entry name" value="LRR_14"/>
    <property type="match status" value="1"/>
</dbReference>
<evidence type="ECO:0000313" key="14">
    <source>
        <dbReference type="Proteomes" id="UP001206925"/>
    </source>
</evidence>
<comment type="caution">
    <text evidence="13">The sequence shown here is derived from an EMBL/GenBank/DDBJ whole genome shotgun (WGS) entry which is preliminary data.</text>
</comment>